<accession>A0A7J4J006</accession>
<dbReference type="PANTHER" id="PTHR33154:SF33">
    <property type="entry name" value="TRANSCRIPTIONAL REPRESSOR SDPR"/>
    <property type="match status" value="1"/>
</dbReference>
<dbReference type="InterPro" id="IPR001845">
    <property type="entry name" value="HTH_ArsR_DNA-bd_dom"/>
</dbReference>
<dbReference type="InterPro" id="IPR011991">
    <property type="entry name" value="ArsR-like_HTH"/>
</dbReference>
<dbReference type="CDD" id="cd00090">
    <property type="entry name" value="HTH_ARSR"/>
    <property type="match status" value="1"/>
</dbReference>
<proteinExistence type="predicted"/>
<evidence type="ECO:0000313" key="7">
    <source>
        <dbReference type="EMBL" id="HIH10484.1"/>
    </source>
</evidence>
<evidence type="ECO:0000256" key="3">
    <source>
        <dbReference type="ARBA" id="ARBA00023163"/>
    </source>
</evidence>
<dbReference type="PANTHER" id="PTHR33154">
    <property type="entry name" value="TRANSCRIPTIONAL REGULATOR, ARSR FAMILY"/>
    <property type="match status" value="1"/>
</dbReference>
<name>A0A7J4J006_9ARCH</name>
<dbReference type="Proteomes" id="UP000565078">
    <property type="component" value="Unassembled WGS sequence"/>
</dbReference>
<dbReference type="SUPFAM" id="SSF46785">
    <property type="entry name" value="Winged helix' DNA-binding domain"/>
    <property type="match status" value="1"/>
</dbReference>
<organism evidence="7 8">
    <name type="scientific">Candidatus Iainarchaeum sp</name>
    <dbReference type="NCBI Taxonomy" id="3101447"/>
    <lineage>
        <taxon>Archaea</taxon>
        <taxon>Candidatus Iainarchaeota</taxon>
        <taxon>Candidatus Iainarchaeia</taxon>
        <taxon>Candidatus Iainarchaeales</taxon>
        <taxon>Candidatus Iainarchaeaceae</taxon>
        <taxon>Candidatus Iainarchaeum</taxon>
    </lineage>
</organism>
<dbReference type="GO" id="GO:0003700">
    <property type="term" value="F:DNA-binding transcription factor activity"/>
    <property type="evidence" value="ECO:0007669"/>
    <property type="project" value="InterPro"/>
</dbReference>
<keyword evidence="5" id="KW-0812">Transmembrane</keyword>
<dbReference type="SMART" id="SM00418">
    <property type="entry name" value="HTH_ARSR"/>
    <property type="match status" value="1"/>
</dbReference>
<feature type="domain" description="HTH arsR-type" evidence="6">
    <location>
        <begin position="1"/>
        <end position="92"/>
    </location>
</feature>
<gene>
    <name evidence="7" type="ORF">HA254_07510</name>
</gene>
<protein>
    <submittedName>
        <fullName evidence="7">Winged helix-turn-helix transcriptional regulator</fullName>
    </submittedName>
</protein>
<evidence type="ECO:0000256" key="1">
    <source>
        <dbReference type="ARBA" id="ARBA00023015"/>
    </source>
</evidence>
<evidence type="ECO:0000256" key="4">
    <source>
        <dbReference type="SAM" id="MobiDB-lite"/>
    </source>
</evidence>
<dbReference type="InterPro" id="IPR036390">
    <property type="entry name" value="WH_DNA-bd_sf"/>
</dbReference>
<evidence type="ECO:0000256" key="2">
    <source>
        <dbReference type="ARBA" id="ARBA00023125"/>
    </source>
</evidence>
<keyword evidence="5" id="KW-0472">Membrane</keyword>
<dbReference type="InterPro" id="IPR036388">
    <property type="entry name" value="WH-like_DNA-bd_sf"/>
</dbReference>
<evidence type="ECO:0000256" key="5">
    <source>
        <dbReference type="SAM" id="Phobius"/>
    </source>
</evidence>
<keyword evidence="5" id="KW-1133">Transmembrane helix</keyword>
<dbReference type="InterPro" id="IPR051081">
    <property type="entry name" value="HTH_MetalResp_TranReg"/>
</dbReference>
<reference evidence="8" key="1">
    <citation type="journal article" date="2020" name="bioRxiv">
        <title>A rank-normalized archaeal taxonomy based on genome phylogeny resolves widespread incomplete and uneven classifications.</title>
        <authorList>
            <person name="Rinke C."/>
            <person name="Chuvochina M."/>
            <person name="Mussig A.J."/>
            <person name="Chaumeil P.-A."/>
            <person name="Waite D.W."/>
            <person name="Whitman W.B."/>
            <person name="Parks D.H."/>
            <person name="Hugenholtz P."/>
        </authorList>
    </citation>
    <scope>NUCLEOTIDE SEQUENCE [LARGE SCALE GENOMIC DNA]</scope>
</reference>
<evidence type="ECO:0000313" key="8">
    <source>
        <dbReference type="Proteomes" id="UP000565078"/>
    </source>
</evidence>
<keyword evidence="1" id="KW-0805">Transcription regulation</keyword>
<keyword evidence="3" id="KW-0804">Transcription</keyword>
<feature type="compositionally biased region" description="Polar residues" evidence="4">
    <location>
        <begin position="143"/>
        <end position="158"/>
    </location>
</feature>
<feature type="transmembrane region" description="Helical" evidence="5">
    <location>
        <begin position="91"/>
        <end position="115"/>
    </location>
</feature>
<sequence>MEISLSTSEFKALSSESRTRILKLLDERNHTLSELSAKTSMAAPTIKQHAAILMQSGLIELRDEGRKWKYYALTRKGKELLSAQKAPSTNILIILSSGIVVALLGFALMFSVVPLGSIESAQQRITDPPGISTDNGGPFISGTDANPQGSQKTGDGSVTEQPALGISVIATKCVPANADTNSQEATENCARGATREECALIYDFNSGTAAQADMNAACTWNE</sequence>
<dbReference type="AlphaFoldDB" id="A0A7J4J006"/>
<dbReference type="PROSITE" id="PS50987">
    <property type="entry name" value="HTH_ARSR_2"/>
    <property type="match status" value="1"/>
</dbReference>
<dbReference type="Pfam" id="PF01022">
    <property type="entry name" value="HTH_5"/>
    <property type="match status" value="1"/>
</dbReference>
<evidence type="ECO:0000259" key="6">
    <source>
        <dbReference type="PROSITE" id="PS50987"/>
    </source>
</evidence>
<dbReference type="GO" id="GO:0003677">
    <property type="term" value="F:DNA binding"/>
    <property type="evidence" value="ECO:0007669"/>
    <property type="project" value="UniProtKB-KW"/>
</dbReference>
<dbReference type="PRINTS" id="PR00778">
    <property type="entry name" value="HTHARSR"/>
</dbReference>
<comment type="caution">
    <text evidence="7">The sequence shown here is derived from an EMBL/GenBank/DDBJ whole genome shotgun (WGS) entry which is preliminary data.</text>
</comment>
<dbReference type="EMBL" id="DUGC01000116">
    <property type="protein sequence ID" value="HIH10484.1"/>
    <property type="molecule type" value="Genomic_DNA"/>
</dbReference>
<keyword evidence="2" id="KW-0238">DNA-binding</keyword>
<feature type="region of interest" description="Disordered" evidence="4">
    <location>
        <begin position="124"/>
        <end position="158"/>
    </location>
</feature>
<dbReference type="Gene3D" id="1.10.10.10">
    <property type="entry name" value="Winged helix-like DNA-binding domain superfamily/Winged helix DNA-binding domain"/>
    <property type="match status" value="1"/>
</dbReference>